<protein>
    <submittedName>
        <fullName evidence="2">Reverse transcriptase domain-containing protein</fullName>
    </submittedName>
</protein>
<organism evidence="2 3">
    <name type="scientific">Tanacetum coccineum</name>
    <dbReference type="NCBI Taxonomy" id="301880"/>
    <lineage>
        <taxon>Eukaryota</taxon>
        <taxon>Viridiplantae</taxon>
        <taxon>Streptophyta</taxon>
        <taxon>Embryophyta</taxon>
        <taxon>Tracheophyta</taxon>
        <taxon>Spermatophyta</taxon>
        <taxon>Magnoliopsida</taxon>
        <taxon>eudicotyledons</taxon>
        <taxon>Gunneridae</taxon>
        <taxon>Pentapetalae</taxon>
        <taxon>asterids</taxon>
        <taxon>campanulids</taxon>
        <taxon>Asterales</taxon>
        <taxon>Asteraceae</taxon>
        <taxon>Asteroideae</taxon>
        <taxon>Anthemideae</taxon>
        <taxon>Anthemidinae</taxon>
        <taxon>Tanacetum</taxon>
    </lineage>
</organism>
<dbReference type="InterPro" id="IPR021109">
    <property type="entry name" value="Peptidase_aspartic_dom_sf"/>
</dbReference>
<accession>A0ABQ4WUF7</accession>
<dbReference type="Gene3D" id="2.40.70.10">
    <property type="entry name" value="Acid Proteases"/>
    <property type="match status" value="1"/>
</dbReference>
<keyword evidence="2" id="KW-0808">Transferase</keyword>
<keyword evidence="3" id="KW-1185">Reference proteome</keyword>
<evidence type="ECO:0000313" key="2">
    <source>
        <dbReference type="EMBL" id="GJS56529.1"/>
    </source>
</evidence>
<evidence type="ECO:0000313" key="3">
    <source>
        <dbReference type="Proteomes" id="UP001151760"/>
    </source>
</evidence>
<feature type="region of interest" description="Disordered" evidence="1">
    <location>
        <begin position="1"/>
        <end position="25"/>
    </location>
</feature>
<name>A0ABQ4WUF7_9ASTR</name>
<dbReference type="Proteomes" id="UP001151760">
    <property type="component" value="Unassembled WGS sequence"/>
</dbReference>
<sequence>MKSLPKPNKKNQTNELHPLSIPFPHRLRKEKEESQQRKFLENLKQLHLNIPFTKALAQMPKYAKFLKGILSNKAILEEACTVTMNERCSAVLLNKLPSKEKDPGSFTIPCHIRHLHIDNALADLGASISLMPYMMYEKLGLGEPKPTRMSLELADRSIQYPWGIAEDVLIKIDKFILSIDFVILDMREDSRITIIL</sequence>
<dbReference type="PANTHER" id="PTHR33067:SF35">
    <property type="entry name" value="ASPARTIC PEPTIDASE DDI1-TYPE DOMAIN-CONTAINING PROTEIN"/>
    <property type="match status" value="1"/>
</dbReference>
<gene>
    <name evidence="2" type="ORF">Tco_0629891</name>
</gene>
<comment type="caution">
    <text evidence="2">The sequence shown here is derived from an EMBL/GenBank/DDBJ whole genome shotgun (WGS) entry which is preliminary data.</text>
</comment>
<dbReference type="EMBL" id="BQNB010008942">
    <property type="protein sequence ID" value="GJS56529.1"/>
    <property type="molecule type" value="Genomic_DNA"/>
</dbReference>
<keyword evidence="2" id="KW-0695">RNA-directed DNA polymerase</keyword>
<dbReference type="CDD" id="cd00303">
    <property type="entry name" value="retropepsin_like"/>
    <property type="match status" value="1"/>
</dbReference>
<dbReference type="PANTHER" id="PTHR33067">
    <property type="entry name" value="RNA-DIRECTED DNA POLYMERASE-RELATED"/>
    <property type="match status" value="1"/>
</dbReference>
<proteinExistence type="predicted"/>
<dbReference type="GO" id="GO:0003964">
    <property type="term" value="F:RNA-directed DNA polymerase activity"/>
    <property type="evidence" value="ECO:0007669"/>
    <property type="project" value="UniProtKB-KW"/>
</dbReference>
<reference evidence="2" key="1">
    <citation type="journal article" date="2022" name="Int. J. Mol. Sci.">
        <title>Draft Genome of Tanacetum Coccineum: Genomic Comparison of Closely Related Tanacetum-Family Plants.</title>
        <authorList>
            <person name="Yamashiro T."/>
            <person name="Shiraishi A."/>
            <person name="Nakayama K."/>
            <person name="Satake H."/>
        </authorList>
    </citation>
    <scope>NUCLEOTIDE SEQUENCE</scope>
</reference>
<reference evidence="2" key="2">
    <citation type="submission" date="2022-01" db="EMBL/GenBank/DDBJ databases">
        <authorList>
            <person name="Yamashiro T."/>
            <person name="Shiraishi A."/>
            <person name="Satake H."/>
            <person name="Nakayama K."/>
        </authorList>
    </citation>
    <scope>NUCLEOTIDE SEQUENCE</scope>
</reference>
<keyword evidence="2" id="KW-0548">Nucleotidyltransferase</keyword>
<evidence type="ECO:0000256" key="1">
    <source>
        <dbReference type="SAM" id="MobiDB-lite"/>
    </source>
</evidence>